<proteinExistence type="predicted"/>
<gene>
    <name evidence="1" type="ORF">CLUMA_CG003144</name>
</gene>
<protein>
    <submittedName>
        <fullName evidence="1">CLUMA_CG003144, isoform A</fullName>
    </submittedName>
</protein>
<evidence type="ECO:0000313" key="2">
    <source>
        <dbReference type="Proteomes" id="UP000183832"/>
    </source>
</evidence>
<dbReference type="EMBL" id="CVRI01000012">
    <property type="protein sequence ID" value="CRK89390.1"/>
    <property type="molecule type" value="Genomic_DNA"/>
</dbReference>
<sequence length="59" mass="7022">MQDQRRVKKSSRSFVEVNSKWMKSWWTILSLIIETKTMKHSSSQSLTYDLEYHQSAQNG</sequence>
<reference evidence="1 2" key="1">
    <citation type="submission" date="2015-04" db="EMBL/GenBank/DDBJ databases">
        <authorList>
            <person name="Syromyatnikov M.Y."/>
            <person name="Popov V.N."/>
        </authorList>
    </citation>
    <scope>NUCLEOTIDE SEQUENCE [LARGE SCALE GENOMIC DNA]</scope>
</reference>
<keyword evidence="2" id="KW-1185">Reference proteome</keyword>
<evidence type="ECO:0000313" key="1">
    <source>
        <dbReference type="EMBL" id="CRK89390.1"/>
    </source>
</evidence>
<name>A0A1J1HSC9_9DIPT</name>
<organism evidence="1 2">
    <name type="scientific">Clunio marinus</name>
    <dbReference type="NCBI Taxonomy" id="568069"/>
    <lineage>
        <taxon>Eukaryota</taxon>
        <taxon>Metazoa</taxon>
        <taxon>Ecdysozoa</taxon>
        <taxon>Arthropoda</taxon>
        <taxon>Hexapoda</taxon>
        <taxon>Insecta</taxon>
        <taxon>Pterygota</taxon>
        <taxon>Neoptera</taxon>
        <taxon>Endopterygota</taxon>
        <taxon>Diptera</taxon>
        <taxon>Nematocera</taxon>
        <taxon>Chironomoidea</taxon>
        <taxon>Chironomidae</taxon>
        <taxon>Clunio</taxon>
    </lineage>
</organism>
<accession>A0A1J1HSC9</accession>
<dbReference type="Proteomes" id="UP000183832">
    <property type="component" value="Unassembled WGS sequence"/>
</dbReference>
<dbReference type="AlphaFoldDB" id="A0A1J1HSC9"/>